<dbReference type="FunFam" id="3.40.50.300:FF:000372">
    <property type="entry name" value="Adenylate kinase isoenzyme 6 homolog"/>
    <property type="match status" value="1"/>
</dbReference>
<dbReference type="HAMAP" id="MF_00039">
    <property type="entry name" value="Adenylate_kinase_AK6"/>
    <property type="match status" value="1"/>
</dbReference>
<dbReference type="GO" id="GO:0042274">
    <property type="term" value="P:ribosomal small subunit biogenesis"/>
    <property type="evidence" value="ECO:0007669"/>
    <property type="project" value="UniProtKB-UniRule"/>
</dbReference>
<protein>
    <recommendedName>
        <fullName evidence="10">Adenylate kinase isoenzyme 6 homolog</fullName>
        <shortName evidence="10">AK6</shortName>
        <ecNumber evidence="10">2.7.4.3</ecNumber>
    </recommendedName>
    <alternativeName>
        <fullName evidence="10">Dual activity adenylate kinase/ATPase</fullName>
        <shortName evidence="10">AK/ATPase</shortName>
    </alternativeName>
</protein>
<evidence type="ECO:0000256" key="1">
    <source>
        <dbReference type="ARBA" id="ARBA00000582"/>
    </source>
</evidence>
<evidence type="ECO:0000256" key="6">
    <source>
        <dbReference type="ARBA" id="ARBA00022741"/>
    </source>
</evidence>
<proteinExistence type="inferred from homology"/>
<keyword evidence="7 10" id="KW-0418">Kinase</keyword>
<dbReference type="GO" id="GO:0005524">
    <property type="term" value="F:ATP binding"/>
    <property type="evidence" value="ECO:0007669"/>
    <property type="project" value="UniProtKB-KW"/>
</dbReference>
<evidence type="ECO:0000256" key="10">
    <source>
        <dbReference type="HAMAP-Rule" id="MF_03173"/>
    </source>
</evidence>
<comment type="function">
    <text evidence="10">Broad-specificity nucleoside monophosphate (NMP) kinase that catalyzes the reversible transfer of the terminal phosphate group between nucleoside triphosphates and monophosphates. Has also ATPase activity. Involved in the late cytoplasmic maturation steps of the 40S ribosomal particles, specifically 18S rRNA maturation. While NMP activity is not required for ribosome maturation, ATPase activity is. Associates transiently with small ribosomal subunit protein uS11. ATP hydrolysis breaks the interaction with uS11. May temporarily remove uS11 from the ribosome to enable a conformational change of the ribosomal RNA that is needed for the final maturation step of the small ribosomal subunit. Its NMP activity may have a role in nuclear energy homeostasis.</text>
</comment>
<dbReference type="PANTHER" id="PTHR12595">
    <property type="entry name" value="POS9-ACTIVATING FACTOR FAP7-RELATED"/>
    <property type="match status" value="1"/>
</dbReference>
<keyword evidence="2 10" id="KW-0963">Cytoplasm</keyword>
<evidence type="ECO:0000256" key="9">
    <source>
        <dbReference type="ARBA" id="ARBA00023242"/>
    </source>
</evidence>
<evidence type="ECO:0000256" key="2">
    <source>
        <dbReference type="ARBA" id="ARBA00022490"/>
    </source>
</evidence>
<comment type="caution">
    <text evidence="10">Lacks conserved residue(s) required for the propagation of feature annotation.</text>
</comment>
<dbReference type="GO" id="GO:0006364">
    <property type="term" value="P:rRNA processing"/>
    <property type="evidence" value="ECO:0007669"/>
    <property type="project" value="UniProtKB-KW"/>
</dbReference>
<comment type="subcellular location">
    <subcellularLocation>
        <location evidence="10">Cytoplasm</location>
    </subcellularLocation>
    <subcellularLocation>
        <location evidence="10">Nucleus</location>
    </subcellularLocation>
</comment>
<feature type="region of interest" description="LID" evidence="10">
    <location>
        <begin position="113"/>
        <end position="123"/>
    </location>
</feature>
<keyword evidence="5 10" id="KW-0808">Transferase</keyword>
<comment type="catalytic activity">
    <reaction evidence="1 10">
        <text>AMP + ATP = 2 ADP</text>
        <dbReference type="Rhea" id="RHEA:12973"/>
        <dbReference type="ChEBI" id="CHEBI:30616"/>
        <dbReference type="ChEBI" id="CHEBI:456215"/>
        <dbReference type="ChEBI" id="CHEBI:456216"/>
        <dbReference type="EC" id="2.7.4.3"/>
    </reaction>
</comment>
<dbReference type="Gene3D" id="3.40.50.300">
    <property type="entry name" value="P-loop containing nucleotide triphosphate hydrolases"/>
    <property type="match status" value="1"/>
</dbReference>
<keyword evidence="4 10" id="KW-0698">rRNA processing</keyword>
<keyword evidence="8 10" id="KW-0067">ATP-binding</keyword>
<dbReference type="Pfam" id="PF13238">
    <property type="entry name" value="AAA_18"/>
    <property type="match status" value="1"/>
</dbReference>
<keyword evidence="9 10" id="KW-0539">Nucleus</keyword>
<feature type="binding site" evidence="10">
    <location>
        <position position="114"/>
    </location>
    <ligand>
        <name>ATP</name>
        <dbReference type="ChEBI" id="CHEBI:30616"/>
    </ligand>
</feature>
<organism evidence="11 12">
    <name type="scientific">Mytilus galloprovincialis</name>
    <name type="common">Mediterranean mussel</name>
    <dbReference type="NCBI Taxonomy" id="29158"/>
    <lineage>
        <taxon>Eukaryota</taxon>
        <taxon>Metazoa</taxon>
        <taxon>Spiralia</taxon>
        <taxon>Lophotrochozoa</taxon>
        <taxon>Mollusca</taxon>
        <taxon>Bivalvia</taxon>
        <taxon>Autobranchia</taxon>
        <taxon>Pteriomorphia</taxon>
        <taxon>Mytilida</taxon>
        <taxon>Mytiloidea</taxon>
        <taxon>Mytilidae</taxon>
        <taxon>Mytilinae</taxon>
        <taxon>Mytilus</taxon>
    </lineage>
</organism>
<evidence type="ECO:0000256" key="5">
    <source>
        <dbReference type="ARBA" id="ARBA00022679"/>
    </source>
</evidence>
<feature type="binding site" evidence="10">
    <location>
        <position position="18"/>
    </location>
    <ligand>
        <name>ATP</name>
        <dbReference type="ChEBI" id="CHEBI:30616"/>
    </ligand>
</feature>
<dbReference type="PANTHER" id="PTHR12595:SF0">
    <property type="entry name" value="ADENYLATE KINASE ISOENZYME 6"/>
    <property type="match status" value="1"/>
</dbReference>
<keyword evidence="3 10" id="KW-0690">Ribosome biogenesis</keyword>
<dbReference type="GO" id="GO:0016887">
    <property type="term" value="F:ATP hydrolysis activity"/>
    <property type="evidence" value="ECO:0007669"/>
    <property type="project" value="UniProtKB-UniRule"/>
</dbReference>
<dbReference type="GO" id="GO:0005737">
    <property type="term" value="C:cytoplasm"/>
    <property type="evidence" value="ECO:0007669"/>
    <property type="project" value="UniProtKB-SubCell"/>
</dbReference>
<dbReference type="EMBL" id="UYJE01009584">
    <property type="protein sequence ID" value="VDI74677.1"/>
    <property type="molecule type" value="Genomic_DNA"/>
</dbReference>
<evidence type="ECO:0000313" key="12">
    <source>
        <dbReference type="Proteomes" id="UP000596742"/>
    </source>
</evidence>
<feature type="region of interest" description="NMPbind" evidence="10">
    <location>
        <begin position="38"/>
        <end position="61"/>
    </location>
</feature>
<feature type="binding site" evidence="10">
    <location>
        <position position="22"/>
    </location>
    <ligand>
        <name>ATP</name>
        <dbReference type="ChEBI" id="CHEBI:30616"/>
    </ligand>
</feature>
<comment type="caution">
    <text evidence="11">The sequence shown here is derived from an EMBL/GenBank/DDBJ whole genome shotgun (WGS) entry which is preliminary data.</text>
</comment>
<reference evidence="11" key="1">
    <citation type="submission" date="2018-11" db="EMBL/GenBank/DDBJ databases">
        <authorList>
            <person name="Alioto T."/>
            <person name="Alioto T."/>
        </authorList>
    </citation>
    <scope>NUCLEOTIDE SEQUENCE</scope>
</reference>
<feature type="binding site" evidence="10">
    <location>
        <position position="23"/>
    </location>
    <ligand>
        <name>ATP</name>
        <dbReference type="ChEBI" id="CHEBI:30616"/>
    </ligand>
</feature>
<feature type="binding site" evidence="10">
    <location>
        <position position="20"/>
    </location>
    <ligand>
        <name>ATP</name>
        <dbReference type="ChEBI" id="CHEBI:30616"/>
    </ligand>
</feature>
<dbReference type="Proteomes" id="UP000596742">
    <property type="component" value="Unassembled WGS sequence"/>
</dbReference>
<dbReference type="InterPro" id="IPR027417">
    <property type="entry name" value="P-loop_NTPase"/>
</dbReference>
<comment type="similarity">
    <text evidence="10">Belongs to the adenylate kinase family. AK6 subfamily.</text>
</comment>
<accession>A0A8B6H7V0</accession>
<comment type="catalytic activity">
    <reaction evidence="10">
        <text>ATP + H2O = ADP + phosphate + H(+)</text>
        <dbReference type="Rhea" id="RHEA:13065"/>
        <dbReference type="ChEBI" id="CHEBI:15377"/>
        <dbReference type="ChEBI" id="CHEBI:15378"/>
        <dbReference type="ChEBI" id="CHEBI:30616"/>
        <dbReference type="ChEBI" id="CHEBI:43474"/>
        <dbReference type="ChEBI" id="CHEBI:456216"/>
    </reaction>
</comment>
<keyword evidence="6 10" id="KW-0547">Nucleotide-binding</keyword>
<evidence type="ECO:0000313" key="11">
    <source>
        <dbReference type="EMBL" id="VDI74677.1"/>
    </source>
</evidence>
<evidence type="ECO:0000256" key="3">
    <source>
        <dbReference type="ARBA" id="ARBA00022517"/>
    </source>
</evidence>
<dbReference type="InterPro" id="IPR020618">
    <property type="entry name" value="Adenyl_kinase_AK6"/>
</dbReference>
<dbReference type="GO" id="GO:0004017">
    <property type="term" value="F:AMP kinase activity"/>
    <property type="evidence" value="ECO:0007669"/>
    <property type="project" value="UniProtKB-UniRule"/>
</dbReference>
<comment type="subunit">
    <text evidence="10">Monomer and homodimer. Interacts with small ribosomal subunit protein uS11. Not a structural component of 43S pre-ribosomes, but transiently interacts with them by binding to uS11.</text>
</comment>
<dbReference type="EC" id="2.7.4.3" evidence="10"/>
<feature type="binding site" evidence="10">
    <location>
        <position position="21"/>
    </location>
    <ligand>
        <name>ATP</name>
        <dbReference type="ChEBI" id="CHEBI:30616"/>
    </ligand>
</feature>
<dbReference type="OrthoDB" id="10251185at2759"/>
<evidence type="ECO:0000256" key="4">
    <source>
        <dbReference type="ARBA" id="ARBA00022552"/>
    </source>
</evidence>
<dbReference type="AlphaFoldDB" id="A0A8B6H7V0"/>
<name>A0A8B6H7V0_MYTGA</name>
<dbReference type="GO" id="GO:0005634">
    <property type="term" value="C:nucleus"/>
    <property type="evidence" value="ECO:0007669"/>
    <property type="project" value="UniProtKB-SubCell"/>
</dbReference>
<dbReference type="SUPFAM" id="SSF52540">
    <property type="entry name" value="P-loop containing nucleoside triphosphate hydrolases"/>
    <property type="match status" value="1"/>
</dbReference>
<sequence>MATDRPCGPNILITGTPGTGKSTLAEELAQRASLNYINIGDLAKEGNLYEGFDPQYNCPIIDEDRVLDELEDQMGQGGNVIDYHGCEFFPERWFDIVFVLRTDNPILYTRLESRGYNGKKLEDNIQCEIFQTILEEARDSYKTEIVHELASNTPDDMEDNLDKILSWIEQWKNTH</sequence>
<evidence type="ECO:0000256" key="8">
    <source>
        <dbReference type="ARBA" id="ARBA00022840"/>
    </source>
</evidence>
<gene>
    <name evidence="11" type="ORF">MGAL_10B040416</name>
</gene>
<keyword evidence="12" id="KW-1185">Reference proteome</keyword>
<evidence type="ECO:0000256" key="7">
    <source>
        <dbReference type="ARBA" id="ARBA00022777"/>
    </source>
</evidence>